<name>A0AAJ1SXD1_9BACI</name>
<dbReference type="InterPro" id="IPR025657">
    <property type="entry name" value="RadC_JAB"/>
</dbReference>
<evidence type="ECO:0000313" key="2">
    <source>
        <dbReference type="EMBL" id="MDQ0214553.1"/>
    </source>
</evidence>
<dbReference type="Proteomes" id="UP001237207">
    <property type="component" value="Unassembled WGS sequence"/>
</dbReference>
<evidence type="ECO:0000313" key="3">
    <source>
        <dbReference type="Proteomes" id="UP001237207"/>
    </source>
</evidence>
<dbReference type="Pfam" id="PF04002">
    <property type="entry name" value="RadC"/>
    <property type="match status" value="1"/>
</dbReference>
<organism evidence="2 3">
    <name type="scientific">Oikeobacillus pervagus</name>
    <dbReference type="NCBI Taxonomy" id="1325931"/>
    <lineage>
        <taxon>Bacteria</taxon>
        <taxon>Bacillati</taxon>
        <taxon>Bacillota</taxon>
        <taxon>Bacilli</taxon>
        <taxon>Bacillales</taxon>
        <taxon>Bacillaceae</taxon>
        <taxon>Oikeobacillus</taxon>
    </lineage>
</organism>
<proteinExistence type="predicted"/>
<comment type="caution">
    <text evidence="2">The sequence shown here is derived from an EMBL/GenBank/DDBJ whole genome shotgun (WGS) entry which is preliminary data.</text>
</comment>
<reference evidence="2" key="1">
    <citation type="submission" date="2023-07" db="EMBL/GenBank/DDBJ databases">
        <title>Genomic Encyclopedia of Type Strains, Phase IV (KMG-IV): sequencing the most valuable type-strain genomes for metagenomic binning, comparative biology and taxonomic classification.</title>
        <authorList>
            <person name="Goeker M."/>
        </authorList>
    </citation>
    <scope>NUCLEOTIDE SEQUENCE</scope>
    <source>
        <strain evidence="2">DSM 23947</strain>
    </source>
</reference>
<feature type="domain" description="RadC-like JAB" evidence="1">
    <location>
        <begin position="1"/>
        <end position="35"/>
    </location>
</feature>
<dbReference type="EMBL" id="JAUSUC010000008">
    <property type="protein sequence ID" value="MDQ0214553.1"/>
    <property type="molecule type" value="Genomic_DNA"/>
</dbReference>
<sequence length="36" mass="4090">MTKRLVECGKIIGIDILDHLIIGDNKYVSLKEKGYL</sequence>
<dbReference type="Gene3D" id="3.40.140.10">
    <property type="entry name" value="Cytidine Deaminase, domain 2"/>
    <property type="match status" value="1"/>
</dbReference>
<keyword evidence="3" id="KW-1185">Reference proteome</keyword>
<gene>
    <name evidence="2" type="ORF">J2S13_000949</name>
</gene>
<accession>A0AAJ1SXD1</accession>
<evidence type="ECO:0000259" key="1">
    <source>
        <dbReference type="Pfam" id="PF04002"/>
    </source>
</evidence>
<dbReference type="AlphaFoldDB" id="A0AAJ1SXD1"/>
<protein>
    <submittedName>
        <fullName evidence="2">DNA repair protein RadC</fullName>
    </submittedName>
</protein>